<evidence type="ECO:0000313" key="2">
    <source>
        <dbReference type="EMBL" id="UQX88748.1"/>
    </source>
</evidence>
<evidence type="ECO:0000256" key="1">
    <source>
        <dbReference type="ARBA" id="ARBA00023239"/>
    </source>
</evidence>
<protein>
    <submittedName>
        <fullName evidence="2">Aromatic amino acid lyase</fullName>
    </submittedName>
</protein>
<dbReference type="GO" id="GO:0016829">
    <property type="term" value="F:lyase activity"/>
    <property type="evidence" value="ECO:0007669"/>
    <property type="project" value="UniProtKB-KW"/>
</dbReference>
<dbReference type="SUPFAM" id="SSF48557">
    <property type="entry name" value="L-aspartase-like"/>
    <property type="match status" value="1"/>
</dbReference>
<name>A0ABY4QZ07_9ACTN</name>
<dbReference type="Pfam" id="PF00221">
    <property type="entry name" value="Lyase_aromatic"/>
    <property type="match status" value="1"/>
</dbReference>
<reference evidence="2" key="2">
    <citation type="submission" date="2022-05" db="EMBL/GenBank/DDBJ databases">
        <authorList>
            <person name="Kim J.-S."/>
            <person name="Lee K."/>
            <person name="Suh M."/>
            <person name="Eom M."/>
            <person name="Kim J.-S."/>
            <person name="Kim D.-S."/>
            <person name="Ko S.-H."/>
            <person name="Shin Y."/>
            <person name="Lee J.-S."/>
        </authorList>
    </citation>
    <scope>NUCLEOTIDE SEQUENCE</scope>
    <source>
        <strain evidence="2">N237</strain>
    </source>
</reference>
<sequence length="475" mass="48210">MIELDGRALTVAQIAAIAVRGDGVQVSAQARHRVQRSQSYADRAAAERPIYGRSTGVGANRTQSVTDAESQAQALIRSHATAAGPLRSAPRVRAMLAIRLNQLAADGNGASPVLLDALADLIDRDALPPVREYGGIGTADLPALAATALVLSGELPASQPIGEAIVLGSGDALPFLSSNAATLADAALAVDELSSLARACLDVAALSFTAVDGNPEAFAAAVELATPFPGASQVCERLRTLLSGASTPARIQDPFGLRTLPQVHGAFLDALARLESVVTGLVNAASENPAVSATAGVAHHGGFQMAYLAQALDAALLAAAQSAQLSLARLTMLAEPAITGLAPFLGDGTPAASGTMIVEYTAASALSALRALAMPASLQTVTLSRGVEEDASFASQSAAQALSAIGPYRVVLAGELVAAVRAVRLRAIDGASFGVALSAVWAAVSSLPRDLADRNLTDDLTQAETLLTTQLPTTA</sequence>
<dbReference type="InterPro" id="IPR008948">
    <property type="entry name" value="L-Aspartase-like"/>
</dbReference>
<organism evidence="2 3">
    <name type="scientific">Jatrophihabitans telluris</name>
    <dbReference type="NCBI Taxonomy" id="2038343"/>
    <lineage>
        <taxon>Bacteria</taxon>
        <taxon>Bacillati</taxon>
        <taxon>Actinomycetota</taxon>
        <taxon>Actinomycetes</taxon>
        <taxon>Jatrophihabitantales</taxon>
        <taxon>Jatrophihabitantaceae</taxon>
        <taxon>Jatrophihabitans</taxon>
    </lineage>
</organism>
<gene>
    <name evidence="2" type="ORF">M6D93_01800</name>
</gene>
<dbReference type="RefSeq" id="WP_249772459.1">
    <property type="nucleotide sequence ID" value="NZ_CP097332.1"/>
</dbReference>
<accession>A0ABY4QZ07</accession>
<dbReference type="EMBL" id="CP097332">
    <property type="protein sequence ID" value="UQX88748.1"/>
    <property type="molecule type" value="Genomic_DNA"/>
</dbReference>
<proteinExistence type="predicted"/>
<reference evidence="2" key="1">
    <citation type="journal article" date="2018" name="Int. J. Syst. Evol. Microbiol.">
        <title>Jatrophihabitans telluris sp. nov., isolated from sediment soil of lava forest wetlands and the emended description of the genus Jatrophihabitans.</title>
        <authorList>
            <person name="Lee K.C."/>
            <person name="Suh M.K."/>
            <person name="Eom M.K."/>
            <person name="Kim K.K."/>
            <person name="Kim J.S."/>
            <person name="Kim D.S."/>
            <person name="Ko S.H."/>
            <person name="Shin Y.K."/>
            <person name="Lee J.S."/>
        </authorList>
    </citation>
    <scope>NUCLEOTIDE SEQUENCE</scope>
    <source>
        <strain evidence="2">N237</strain>
    </source>
</reference>
<evidence type="ECO:0000313" key="3">
    <source>
        <dbReference type="Proteomes" id="UP001056336"/>
    </source>
</evidence>
<dbReference type="PANTHER" id="PTHR10362">
    <property type="entry name" value="HISTIDINE AMMONIA-LYASE"/>
    <property type="match status" value="1"/>
</dbReference>
<dbReference type="InterPro" id="IPR001106">
    <property type="entry name" value="Aromatic_Lyase"/>
</dbReference>
<dbReference type="Proteomes" id="UP001056336">
    <property type="component" value="Chromosome"/>
</dbReference>
<keyword evidence="1 2" id="KW-0456">Lyase</keyword>
<dbReference type="Gene3D" id="1.20.200.10">
    <property type="entry name" value="Fumarase/aspartase (Central domain)"/>
    <property type="match status" value="1"/>
</dbReference>
<keyword evidence="3" id="KW-1185">Reference proteome</keyword>